<evidence type="ECO:0000313" key="3">
    <source>
        <dbReference type="Proteomes" id="UP000218231"/>
    </source>
</evidence>
<dbReference type="AlphaFoldDB" id="A0A2A2KPH6"/>
<dbReference type="EMBL" id="LIAE01008038">
    <property type="protein sequence ID" value="PAV75799.1"/>
    <property type="molecule type" value="Genomic_DNA"/>
</dbReference>
<keyword evidence="3" id="KW-1185">Reference proteome</keyword>
<organism evidence="2 3">
    <name type="scientific">Diploscapter pachys</name>
    <dbReference type="NCBI Taxonomy" id="2018661"/>
    <lineage>
        <taxon>Eukaryota</taxon>
        <taxon>Metazoa</taxon>
        <taxon>Ecdysozoa</taxon>
        <taxon>Nematoda</taxon>
        <taxon>Chromadorea</taxon>
        <taxon>Rhabditida</taxon>
        <taxon>Rhabditina</taxon>
        <taxon>Rhabditomorpha</taxon>
        <taxon>Rhabditoidea</taxon>
        <taxon>Rhabditidae</taxon>
        <taxon>Diploscapter</taxon>
    </lineage>
</organism>
<comment type="caution">
    <text evidence="2">The sequence shown here is derived from an EMBL/GenBank/DDBJ whole genome shotgun (WGS) entry which is preliminary data.</text>
</comment>
<accession>A0A2A2KPH6</accession>
<gene>
    <name evidence="2" type="ORF">WR25_11737</name>
</gene>
<name>A0A2A2KPH6_9BILA</name>
<evidence type="ECO:0000256" key="1">
    <source>
        <dbReference type="SAM" id="MobiDB-lite"/>
    </source>
</evidence>
<evidence type="ECO:0000313" key="2">
    <source>
        <dbReference type="EMBL" id="PAV75799.1"/>
    </source>
</evidence>
<proteinExistence type="predicted"/>
<protein>
    <submittedName>
        <fullName evidence="2">Uncharacterized protein</fullName>
    </submittedName>
</protein>
<reference evidence="2 3" key="1">
    <citation type="journal article" date="2017" name="Curr. Biol.">
        <title>Genome architecture and evolution of a unichromosomal asexual nematode.</title>
        <authorList>
            <person name="Fradin H."/>
            <person name="Zegar C."/>
            <person name="Gutwein M."/>
            <person name="Lucas J."/>
            <person name="Kovtun M."/>
            <person name="Corcoran D."/>
            <person name="Baugh L.R."/>
            <person name="Kiontke K."/>
            <person name="Gunsalus K."/>
            <person name="Fitch D.H."/>
            <person name="Piano F."/>
        </authorList>
    </citation>
    <scope>NUCLEOTIDE SEQUENCE [LARGE SCALE GENOMIC DNA]</scope>
    <source>
        <strain evidence="2">PF1309</strain>
    </source>
</reference>
<feature type="compositionally biased region" description="Basic residues" evidence="1">
    <location>
        <begin position="91"/>
        <end position="106"/>
    </location>
</feature>
<dbReference type="Proteomes" id="UP000218231">
    <property type="component" value="Unassembled WGS sequence"/>
</dbReference>
<feature type="region of interest" description="Disordered" evidence="1">
    <location>
        <begin position="86"/>
        <end position="133"/>
    </location>
</feature>
<sequence>MQFLHNKPETYDFCYKANQRILNASSFSAPALLTPVLAPELVPHRVPQVVVRAAVPVLRKGVRPARDRTYLNFRIFQTKSAVSGSSISSRCSRKSPRGRSRSRSRSSSRSSRAALSPDVYSMKRTPNGSYDMSFPSMPSMSQLRKMSADGSLQGAISADQIHRKYGMQDALDSVPHWSVWRDDPSLSASQRHSLQRRRSYPNFQANAPIGTFDPVRRKLTYGSANSSTGERRTQDHVLQFKALINGRPWATNHNITLESYEGGPLDFVPEEVSLDGVVLWKNAEPPTDIPHQFN</sequence>
<feature type="compositionally biased region" description="Polar residues" evidence="1">
    <location>
        <begin position="124"/>
        <end position="133"/>
    </location>
</feature>